<gene>
    <name evidence="2" type="ORF">Amal_03206</name>
</gene>
<dbReference type="AlphaFoldDB" id="A0A177G5L3"/>
<organism evidence="2 3">
    <name type="scientific">Acetobacter malorum</name>
    <dbReference type="NCBI Taxonomy" id="178901"/>
    <lineage>
        <taxon>Bacteria</taxon>
        <taxon>Pseudomonadati</taxon>
        <taxon>Pseudomonadota</taxon>
        <taxon>Alphaproteobacteria</taxon>
        <taxon>Acetobacterales</taxon>
        <taxon>Acetobacteraceae</taxon>
        <taxon>Acetobacter</taxon>
    </lineage>
</organism>
<dbReference type="Pfam" id="PF17940">
    <property type="entry name" value="TetR_C_31"/>
    <property type="match status" value="1"/>
</dbReference>
<sequence>MPRTLLLRYELYASAASKPELATIMRDWMQARWEALGRFFDPLVQGMGIHGSVDHAKLDRGQIEDVIRRFCTLQ</sequence>
<accession>A0A177G5L3</accession>
<reference evidence="2 3" key="1">
    <citation type="submission" date="2016-03" db="EMBL/GenBank/DDBJ databases">
        <title>Draft genome sequence of Acetobacter malorum CECT 7742, a strain isolated from strawberry vinegar.</title>
        <authorList>
            <person name="Sainz F."/>
            <person name="Mas A."/>
            <person name="Torija M.J."/>
        </authorList>
    </citation>
    <scope>NUCLEOTIDE SEQUENCE [LARGE SCALE GENOMIC DNA]</scope>
    <source>
        <strain evidence="2 3">CECT 7742</strain>
    </source>
</reference>
<dbReference type="InterPro" id="IPR041583">
    <property type="entry name" value="TetR_C_31"/>
</dbReference>
<evidence type="ECO:0000313" key="3">
    <source>
        <dbReference type="Proteomes" id="UP000077349"/>
    </source>
</evidence>
<evidence type="ECO:0000313" key="2">
    <source>
        <dbReference type="EMBL" id="OAG75623.1"/>
    </source>
</evidence>
<dbReference type="Proteomes" id="UP000077349">
    <property type="component" value="Unassembled WGS sequence"/>
</dbReference>
<evidence type="ECO:0000259" key="1">
    <source>
        <dbReference type="Pfam" id="PF17940"/>
    </source>
</evidence>
<proteinExistence type="predicted"/>
<dbReference type="Gene3D" id="1.10.357.10">
    <property type="entry name" value="Tetracycline Repressor, domain 2"/>
    <property type="match status" value="1"/>
</dbReference>
<comment type="caution">
    <text evidence="2">The sequence shown here is derived from an EMBL/GenBank/DDBJ whole genome shotgun (WGS) entry which is preliminary data.</text>
</comment>
<dbReference type="EMBL" id="LVHD01000031">
    <property type="protein sequence ID" value="OAG75623.1"/>
    <property type="molecule type" value="Genomic_DNA"/>
</dbReference>
<protein>
    <submittedName>
        <fullName evidence="2">TetR family transcriptional regulator</fullName>
    </submittedName>
</protein>
<dbReference type="PATRIC" id="fig|178901.16.peg.3416"/>
<name>A0A177G5L3_9PROT</name>
<feature type="domain" description="Tetracyclin repressor-like C-terminal group 31" evidence="1">
    <location>
        <begin position="3"/>
        <end position="41"/>
    </location>
</feature>